<accession>A0AAE1XKB2</accession>
<keyword evidence="10" id="KW-0539">Nucleus</keyword>
<evidence type="ECO:0000256" key="8">
    <source>
        <dbReference type="ARBA" id="ARBA00022853"/>
    </source>
</evidence>
<dbReference type="CDD" id="cd18793">
    <property type="entry name" value="SF2_C_SNF"/>
    <property type="match status" value="1"/>
</dbReference>
<keyword evidence="4" id="KW-0547">Nucleotide-binding</keyword>
<dbReference type="PANTHER" id="PTHR45685:SF1">
    <property type="entry name" value="HELICASE SRCAP"/>
    <property type="match status" value="1"/>
</dbReference>
<dbReference type="GO" id="GO:0003677">
    <property type="term" value="F:DNA binding"/>
    <property type="evidence" value="ECO:0007669"/>
    <property type="project" value="UniProtKB-KW"/>
</dbReference>
<dbReference type="Proteomes" id="UP001293254">
    <property type="component" value="Unassembled WGS sequence"/>
</dbReference>
<reference evidence="17" key="1">
    <citation type="submission" date="2020-06" db="EMBL/GenBank/DDBJ databases">
        <authorList>
            <person name="Li T."/>
            <person name="Hu X."/>
            <person name="Zhang T."/>
            <person name="Song X."/>
            <person name="Zhang H."/>
            <person name="Dai N."/>
            <person name="Sheng W."/>
            <person name="Hou X."/>
            <person name="Wei L."/>
        </authorList>
    </citation>
    <scope>NUCLEOTIDE SEQUENCE</scope>
    <source>
        <strain evidence="17">3651</strain>
        <tissue evidence="17">Leaf</tissue>
    </source>
</reference>
<feature type="region of interest" description="Disordered" evidence="12">
    <location>
        <begin position="1499"/>
        <end position="1534"/>
    </location>
</feature>
<feature type="compositionally biased region" description="Basic and acidic residues" evidence="12">
    <location>
        <begin position="410"/>
        <end position="419"/>
    </location>
</feature>
<dbReference type="FunFam" id="3.40.50.300:FF:000655">
    <property type="entry name" value="Protein PHOTOPERIOD-INDEPENDENT EARLY FLOWERING 1"/>
    <property type="match status" value="1"/>
</dbReference>
<dbReference type="Gene3D" id="1.20.120.850">
    <property type="entry name" value="SWI2/SNF2 ATPases, N-terminal domain"/>
    <property type="match status" value="1"/>
</dbReference>
<name>A0AAE1XKB2_9LAMI</name>
<feature type="compositionally biased region" description="Basic and acidic residues" evidence="12">
    <location>
        <begin position="8"/>
        <end position="33"/>
    </location>
</feature>
<feature type="compositionally biased region" description="Basic and acidic residues" evidence="12">
    <location>
        <begin position="307"/>
        <end position="316"/>
    </location>
</feature>
<keyword evidence="18" id="KW-1185">Reference proteome</keyword>
<dbReference type="SMART" id="SM00487">
    <property type="entry name" value="DEXDc"/>
    <property type="match status" value="1"/>
</dbReference>
<dbReference type="Pfam" id="PF00271">
    <property type="entry name" value="Helicase_C"/>
    <property type="match status" value="1"/>
</dbReference>
<feature type="compositionally biased region" description="Basic residues" evidence="12">
    <location>
        <begin position="1454"/>
        <end position="1464"/>
    </location>
</feature>
<dbReference type="FunFam" id="3.40.50.10810:FF:000005">
    <property type="entry name" value="Photoperiod-independent early flowering 1"/>
    <property type="match status" value="1"/>
</dbReference>
<dbReference type="InterPro" id="IPR050520">
    <property type="entry name" value="INO80/SWR1_helicase"/>
</dbReference>
<evidence type="ECO:0000256" key="6">
    <source>
        <dbReference type="ARBA" id="ARBA00022806"/>
    </source>
</evidence>
<dbReference type="Pfam" id="PF00176">
    <property type="entry name" value="SNF2-rel_dom"/>
    <property type="match status" value="1"/>
</dbReference>
<evidence type="ECO:0000256" key="4">
    <source>
        <dbReference type="ARBA" id="ARBA00022741"/>
    </source>
</evidence>
<feature type="compositionally biased region" description="Low complexity" evidence="12">
    <location>
        <begin position="393"/>
        <end position="409"/>
    </location>
</feature>
<evidence type="ECO:0000313" key="17">
    <source>
        <dbReference type="EMBL" id="KAK4413023.1"/>
    </source>
</evidence>
<dbReference type="InterPro" id="IPR014012">
    <property type="entry name" value="HSA_dom"/>
</dbReference>
<dbReference type="CDD" id="cd18003">
    <property type="entry name" value="DEXQc_SRCAP"/>
    <property type="match status" value="1"/>
</dbReference>
<feature type="region of interest" description="Disordered" evidence="12">
    <location>
        <begin position="139"/>
        <end position="203"/>
    </location>
</feature>
<dbReference type="InterPro" id="IPR049730">
    <property type="entry name" value="SNF2/RAD54-like_C"/>
</dbReference>
<evidence type="ECO:0000256" key="12">
    <source>
        <dbReference type="SAM" id="MobiDB-lite"/>
    </source>
</evidence>
<dbReference type="InterPro" id="IPR001650">
    <property type="entry name" value="Helicase_C-like"/>
</dbReference>
<dbReference type="InterPro" id="IPR038718">
    <property type="entry name" value="SNF2-like_sf"/>
</dbReference>
<dbReference type="InterPro" id="IPR014001">
    <property type="entry name" value="Helicase_ATP-bd"/>
</dbReference>
<evidence type="ECO:0000256" key="3">
    <source>
        <dbReference type="ARBA" id="ARBA00012551"/>
    </source>
</evidence>
<dbReference type="GO" id="GO:0000812">
    <property type="term" value="C:Swr1 complex"/>
    <property type="evidence" value="ECO:0007669"/>
    <property type="project" value="TreeGrafter"/>
</dbReference>
<keyword evidence="5" id="KW-0378">Hydrolase</keyword>
<dbReference type="InterPro" id="IPR027417">
    <property type="entry name" value="P-loop_NTPase"/>
</dbReference>
<dbReference type="GO" id="GO:0016887">
    <property type="term" value="F:ATP hydrolysis activity"/>
    <property type="evidence" value="ECO:0007669"/>
    <property type="project" value="TreeGrafter"/>
</dbReference>
<comment type="caution">
    <text evidence="17">The sequence shown here is derived from an EMBL/GenBank/DDBJ whole genome shotgun (WGS) entry which is preliminary data.</text>
</comment>
<feature type="region of interest" description="Disordered" evidence="12">
    <location>
        <begin position="1"/>
        <end position="33"/>
    </location>
</feature>
<keyword evidence="8" id="KW-0156">Chromatin regulator</keyword>
<dbReference type="Gene3D" id="3.40.50.300">
    <property type="entry name" value="P-loop containing nucleotide triphosphate hydrolases"/>
    <property type="match status" value="1"/>
</dbReference>
<reference evidence="17" key="2">
    <citation type="journal article" date="2024" name="Plant">
        <title>Genomic evolution and insights into agronomic trait innovations of Sesamum species.</title>
        <authorList>
            <person name="Miao H."/>
            <person name="Wang L."/>
            <person name="Qu L."/>
            <person name="Liu H."/>
            <person name="Sun Y."/>
            <person name="Le M."/>
            <person name="Wang Q."/>
            <person name="Wei S."/>
            <person name="Zheng Y."/>
            <person name="Lin W."/>
            <person name="Duan Y."/>
            <person name="Cao H."/>
            <person name="Xiong S."/>
            <person name="Wang X."/>
            <person name="Wei L."/>
            <person name="Li C."/>
            <person name="Ma Q."/>
            <person name="Ju M."/>
            <person name="Zhao R."/>
            <person name="Li G."/>
            <person name="Mu C."/>
            <person name="Tian Q."/>
            <person name="Mei H."/>
            <person name="Zhang T."/>
            <person name="Gao T."/>
            <person name="Zhang H."/>
        </authorList>
    </citation>
    <scope>NUCLEOTIDE SEQUENCE</scope>
    <source>
        <strain evidence="17">3651</strain>
    </source>
</reference>
<sequence>MASKGPRSKLDHESRARRQKALEAPKEPRRPKTHWDHVLEEMVWLSKDFESERKWKLAQAKKVAIRASKGMLDQATRGEKRVKVLYKHQLELDEKKKKALDKQLEFLLGQTERYSSMLAENLVNSPTLCKSPNLCTIQEQPTIHQKGGDESDQKASESDTGSQSKVPVQDGDYDLQSDDESEDDERTIEEDEALITKEEREEELAALQSEIDLPLEEILRRYAAQEVCRENSPNKDDNMSEAPKLNEYNGKEDDVGYATEIEEVSLPANPGRRCVESNGVLSVSENHDPVVEKYKRRDSLKKLLESEKRQMLHESNDDQEDDDFVLSDGEEKEYGMDDETTLLEEEELANAESHNTVDEIALLQKESEVPIEELLARYKKNCDDDRGVEDGSESLSASGSEEFLGSSEHGNSELKRPDDESNGFQMDICPHPEEDEAECLGKSGEDTQNEDIIADAAAAARSAQPTGNTFSTTKVRTKFPFLLKYPLREYQHIGLDWLVTMYEKRLNGILADEMGLGKTIMTIALLGHLACEKGIWGPHLIVVPTSVMLNWETEFLKWCPAFKILTYFGSAKERRIKRQGWLKPNSFHVCITTYRLVIQDSKVFKRKKWKYLILDEAHLIKNWKSQRWQTLLNFNSKRRILLTGTPLQNDLMELWSLMHFLMPHVFQSHQEFKDWFSNPISGMVEGQEKVNKEVVDRLHNVLRPFILRRLKRDVEKQLPMKHEHVIYCRLSRRQRNLYEDFIASSETQATLASANFFGMISVIMQLRKVCNHPDLFEGRPIVSSFDMSGIDMQLSSSICSMLASGPFSTVDLCGLGFVFTHLDFSMASWESEEIQAISTPSSSIVQRVNLVNLEENWLGFKHKKKMHSTNIFEDIRKALLDDRLKEAKERAAALAWWNSLRCKRKPMYATGLRELVSIRHPVRDIHCQKQNPLSYLYSSKLADIVLSPVERFRKMVDQVESFMFAIPAARAPPPVCWCSKGGSPVFIQQTCKDRWSQAFFPLLTPFRPAIVRRQVYFPDRRLIQFDCGKLQELAVLLRRLKSEGHRALIFTQMTKMLDILEAFINLYGYTYMRLDGSTLPEERQTLMQRFNTNPKIFLFILSTRSGGVGINLVGADTVIFYDSDWNPAMDQQAQDRCHRIGQTREVHIYRLISESTIEENILKKANQKRALDDLVIQSGSYNTEFFKKLDPMELFSGTVPRKDVQSEKISNTGDTALSSVDLEAALKNAEDEADYMALKKVEEEEAVDNQEFTEEGVGKLEDDELVNEEEMKPDCPVEHTVSNAKSDEGNVVSGSHPVEEGALAFPLKEDDVDMLADVKQMAAAAAAAGQAILSFENQLRPIDRYAVRFLELWDPIIDKAAIESHIEIEETEWELERIEKLKDDMEAEIDDDEVPLVYESWDADFATEVYKQQVEALAQHQLMEDLEREAQEKEALENGNSDSVRNEISVAAKPKSKKKTKKAKFKSLKKGALVSKSTSVKEESSIEPMSIDDDLIDDEMITSPEPLSPCSTQDKKRKQASDDEEQKSRKKSRKLKASELGDMLLYPKYSSKHQNELKDLKICDNGVLDLECKQTSRSRSRGKLSIPVMPLKRVFTIKPEKLKKKANVWSKDFFPSPDLWSPKEDAVLCAVVHEYGPNWNLASDILYGMTAGGSYRGRFRHPIHCSERFRELIQRYVFSASDATNNDKAVGIGSGKSLLRVTEDNIRVLLGIASELPDHELLLQKHFFAVLSAAWRDQSRSNHRNKALSSQNGFYSSQKLSGSTINHQNPMGKLSEKMEFTNLLQCGKLVAAALSADCSCQSDDRLPIFNQKEELLVARERLDLMFELQEECNETSSLPSVINLSILGPDPPPSLKMNAGEDRHFKSAQSRVESQFRTASGTHIDSYYRGESQGFAMGDSRSWTQQLLFSGKHKLPVPDLVKPSKSKLRKTSKDHTDLHCLPTSEVFQPMPLIALEPPSMRFDEFSSCLPEAGILEFDSNCLLDMGSEVTFLDTPGVVPFHFGPDLTSGLDDLSILPEFTDIGRCSCSQSMKVFITQGWGVIAVLSGNNQTEGMASLDVVG</sequence>
<dbReference type="SMART" id="SM00573">
    <property type="entry name" value="HSA"/>
    <property type="match status" value="1"/>
</dbReference>
<feature type="domain" description="HSA" evidence="16">
    <location>
        <begin position="22"/>
        <end position="103"/>
    </location>
</feature>
<proteinExistence type="inferred from homology"/>
<dbReference type="EMBL" id="JACGWO010000013">
    <property type="protein sequence ID" value="KAK4413023.1"/>
    <property type="molecule type" value="Genomic_DNA"/>
</dbReference>
<feature type="region of interest" description="Disordered" evidence="12">
    <location>
        <begin position="383"/>
        <end position="430"/>
    </location>
</feature>
<dbReference type="FunFam" id="1.20.120.850:FF:000006">
    <property type="entry name" value="Protein PHOTOPERIOD-INDEPENDENT EARLY FLOWERING 1"/>
    <property type="match status" value="1"/>
</dbReference>
<evidence type="ECO:0000259" key="16">
    <source>
        <dbReference type="PROSITE" id="PS51204"/>
    </source>
</evidence>
<evidence type="ECO:0000313" key="18">
    <source>
        <dbReference type="Proteomes" id="UP001293254"/>
    </source>
</evidence>
<dbReference type="GO" id="GO:0042393">
    <property type="term" value="F:histone binding"/>
    <property type="evidence" value="ECO:0007669"/>
    <property type="project" value="TreeGrafter"/>
</dbReference>
<keyword evidence="7" id="KW-0067">ATP-binding</keyword>
<evidence type="ECO:0000256" key="11">
    <source>
        <dbReference type="ARBA" id="ARBA00047995"/>
    </source>
</evidence>
<evidence type="ECO:0000256" key="2">
    <source>
        <dbReference type="ARBA" id="ARBA00009220"/>
    </source>
</evidence>
<dbReference type="SMART" id="SM00490">
    <property type="entry name" value="HELICc"/>
    <property type="match status" value="1"/>
</dbReference>
<dbReference type="PROSITE" id="PS51204">
    <property type="entry name" value="HSA"/>
    <property type="match status" value="1"/>
</dbReference>
<dbReference type="InterPro" id="IPR000330">
    <property type="entry name" value="SNF2_N"/>
</dbReference>
<dbReference type="EC" id="3.6.4.12" evidence="3"/>
<organism evidence="17 18">
    <name type="scientific">Sesamum alatum</name>
    <dbReference type="NCBI Taxonomy" id="300844"/>
    <lineage>
        <taxon>Eukaryota</taxon>
        <taxon>Viridiplantae</taxon>
        <taxon>Streptophyta</taxon>
        <taxon>Embryophyta</taxon>
        <taxon>Tracheophyta</taxon>
        <taxon>Spermatophyta</taxon>
        <taxon>Magnoliopsida</taxon>
        <taxon>eudicotyledons</taxon>
        <taxon>Gunneridae</taxon>
        <taxon>Pentapetalae</taxon>
        <taxon>asterids</taxon>
        <taxon>lamiids</taxon>
        <taxon>Lamiales</taxon>
        <taxon>Pedaliaceae</taxon>
        <taxon>Sesamum</taxon>
    </lineage>
</organism>
<keyword evidence="6" id="KW-0347">Helicase</keyword>
<feature type="domain" description="Helicase ATP-binding" evidence="14">
    <location>
        <begin position="499"/>
        <end position="664"/>
    </location>
</feature>
<feature type="region of interest" description="Disordered" evidence="12">
    <location>
        <begin position="307"/>
        <end position="342"/>
    </location>
</feature>
<dbReference type="GO" id="GO:0003678">
    <property type="term" value="F:DNA helicase activity"/>
    <property type="evidence" value="ECO:0007669"/>
    <property type="project" value="UniProtKB-EC"/>
</dbReference>
<dbReference type="PROSITE" id="PS51194">
    <property type="entry name" value="HELICASE_CTER"/>
    <property type="match status" value="1"/>
</dbReference>
<dbReference type="PROSITE" id="PS51192">
    <property type="entry name" value="HELICASE_ATP_BIND_1"/>
    <property type="match status" value="1"/>
</dbReference>
<dbReference type="GO" id="GO:0005524">
    <property type="term" value="F:ATP binding"/>
    <property type="evidence" value="ECO:0007669"/>
    <property type="project" value="UniProtKB-KW"/>
</dbReference>
<dbReference type="SUPFAM" id="SSF52540">
    <property type="entry name" value="P-loop containing nucleoside triphosphate hydrolases"/>
    <property type="match status" value="2"/>
</dbReference>
<evidence type="ECO:0000259" key="13">
    <source>
        <dbReference type="PROSITE" id="PS50090"/>
    </source>
</evidence>
<comment type="catalytic activity">
    <reaction evidence="11">
        <text>ATP + H2O = ADP + phosphate + H(+)</text>
        <dbReference type="Rhea" id="RHEA:13065"/>
        <dbReference type="ChEBI" id="CHEBI:15377"/>
        <dbReference type="ChEBI" id="CHEBI:15378"/>
        <dbReference type="ChEBI" id="CHEBI:30616"/>
        <dbReference type="ChEBI" id="CHEBI:43474"/>
        <dbReference type="ChEBI" id="CHEBI:456216"/>
        <dbReference type="EC" id="3.6.4.12"/>
    </reaction>
</comment>
<evidence type="ECO:0000256" key="9">
    <source>
        <dbReference type="ARBA" id="ARBA00023125"/>
    </source>
</evidence>
<keyword evidence="9" id="KW-0238">DNA-binding</keyword>
<feature type="compositionally biased region" description="Basic and acidic residues" evidence="12">
    <location>
        <begin position="146"/>
        <end position="157"/>
    </location>
</feature>
<dbReference type="Pfam" id="PF07529">
    <property type="entry name" value="HSA"/>
    <property type="match status" value="1"/>
</dbReference>
<dbReference type="GO" id="GO:0006338">
    <property type="term" value="P:chromatin remodeling"/>
    <property type="evidence" value="ECO:0007669"/>
    <property type="project" value="TreeGrafter"/>
</dbReference>
<protein>
    <recommendedName>
        <fullName evidence="3">DNA helicase</fullName>
        <ecNumber evidence="3">3.6.4.12</ecNumber>
    </recommendedName>
</protein>
<evidence type="ECO:0000256" key="1">
    <source>
        <dbReference type="ARBA" id="ARBA00004123"/>
    </source>
</evidence>
<evidence type="ECO:0000256" key="5">
    <source>
        <dbReference type="ARBA" id="ARBA00022801"/>
    </source>
</evidence>
<feature type="region of interest" description="Disordered" evidence="12">
    <location>
        <begin position="1429"/>
        <end position="1464"/>
    </location>
</feature>
<feature type="compositionally biased region" description="Acidic residues" evidence="12">
    <location>
        <begin position="317"/>
        <end position="342"/>
    </location>
</feature>
<dbReference type="Gene3D" id="3.40.50.10810">
    <property type="entry name" value="Tandem AAA-ATPase domain"/>
    <property type="match status" value="1"/>
</dbReference>
<gene>
    <name evidence="17" type="ORF">Salat_2949500</name>
</gene>
<evidence type="ECO:0000259" key="15">
    <source>
        <dbReference type="PROSITE" id="PS51194"/>
    </source>
</evidence>
<evidence type="ECO:0000256" key="7">
    <source>
        <dbReference type="ARBA" id="ARBA00022840"/>
    </source>
</evidence>
<evidence type="ECO:0000259" key="14">
    <source>
        <dbReference type="PROSITE" id="PS51192"/>
    </source>
</evidence>
<evidence type="ECO:0000256" key="10">
    <source>
        <dbReference type="ARBA" id="ARBA00023242"/>
    </source>
</evidence>
<feature type="compositionally biased region" description="Basic and acidic residues" evidence="12">
    <location>
        <begin position="229"/>
        <end position="238"/>
    </location>
</feature>
<feature type="region of interest" description="Disordered" evidence="12">
    <location>
        <begin position="229"/>
        <end position="252"/>
    </location>
</feature>
<feature type="domain" description="Helicase C-terminal" evidence="15">
    <location>
        <begin position="1032"/>
        <end position="1182"/>
    </location>
</feature>
<feature type="domain" description="Myb-like" evidence="13">
    <location>
        <begin position="1620"/>
        <end position="1673"/>
    </location>
</feature>
<dbReference type="PROSITE" id="PS50090">
    <property type="entry name" value="MYB_LIKE"/>
    <property type="match status" value="1"/>
</dbReference>
<dbReference type="PANTHER" id="PTHR45685">
    <property type="entry name" value="HELICASE SRCAP-RELATED"/>
    <property type="match status" value="1"/>
</dbReference>
<feature type="compositionally biased region" description="Acidic residues" evidence="12">
    <location>
        <begin position="171"/>
        <end position="193"/>
    </location>
</feature>
<dbReference type="InterPro" id="IPR001005">
    <property type="entry name" value="SANT/Myb"/>
</dbReference>
<comment type="similarity">
    <text evidence="2">Belongs to the SNF2/RAD54 helicase family. SWR1 subfamily.</text>
</comment>
<dbReference type="Pfam" id="PF13921">
    <property type="entry name" value="Myb_DNA-bind_6"/>
    <property type="match status" value="1"/>
</dbReference>
<comment type="subcellular location">
    <subcellularLocation>
        <location evidence="1">Nucleus</location>
    </subcellularLocation>
</comment>